<feature type="transmembrane region" description="Helical" evidence="9">
    <location>
        <begin position="92"/>
        <end position="114"/>
    </location>
</feature>
<feature type="transmembrane region" description="Helical" evidence="9">
    <location>
        <begin position="135"/>
        <end position="153"/>
    </location>
</feature>
<evidence type="ECO:0000256" key="2">
    <source>
        <dbReference type="ARBA" id="ARBA00008566"/>
    </source>
</evidence>
<feature type="region of interest" description="Disordered" evidence="8">
    <location>
        <begin position="1"/>
        <end position="28"/>
    </location>
</feature>
<comment type="caution">
    <text evidence="10">The sequence shown here is derived from an EMBL/GenBank/DDBJ whole genome shotgun (WGS) entry which is preliminary data.</text>
</comment>
<keyword evidence="6 9" id="KW-1133">Transmembrane helix</keyword>
<evidence type="ECO:0000256" key="7">
    <source>
        <dbReference type="ARBA" id="ARBA00023136"/>
    </source>
</evidence>
<protein>
    <submittedName>
        <fullName evidence="10">C4-dicarboxylate ABC transporter</fullName>
    </submittedName>
</protein>
<evidence type="ECO:0000256" key="4">
    <source>
        <dbReference type="ARBA" id="ARBA00022475"/>
    </source>
</evidence>
<dbReference type="RefSeq" id="WP_239169108.1">
    <property type="nucleotide sequence ID" value="NZ_BAAABO010000020.1"/>
</dbReference>
<keyword evidence="11" id="KW-1185">Reference proteome</keyword>
<feature type="transmembrane region" description="Helical" evidence="9">
    <location>
        <begin position="234"/>
        <end position="253"/>
    </location>
</feature>
<dbReference type="PANTHER" id="PTHR31686:SF1">
    <property type="entry name" value="SULFITE EFFLUX PUMP SSU1"/>
    <property type="match status" value="1"/>
</dbReference>
<dbReference type="EMBL" id="BOMI01000113">
    <property type="protein sequence ID" value="GID76960.1"/>
    <property type="molecule type" value="Genomic_DNA"/>
</dbReference>
<feature type="transmembrane region" description="Helical" evidence="9">
    <location>
        <begin position="274"/>
        <end position="299"/>
    </location>
</feature>
<comment type="subcellular location">
    <subcellularLocation>
        <location evidence="1">Cell membrane</location>
        <topology evidence="1">Multi-pass membrane protein</topology>
    </subcellularLocation>
</comment>
<evidence type="ECO:0000313" key="11">
    <source>
        <dbReference type="Proteomes" id="UP000609879"/>
    </source>
</evidence>
<dbReference type="Proteomes" id="UP000609879">
    <property type="component" value="Unassembled WGS sequence"/>
</dbReference>
<evidence type="ECO:0000256" key="9">
    <source>
        <dbReference type="SAM" id="Phobius"/>
    </source>
</evidence>
<keyword evidence="3" id="KW-0813">Transport</keyword>
<feature type="transmembrane region" description="Helical" evidence="9">
    <location>
        <begin position="372"/>
        <end position="391"/>
    </location>
</feature>
<name>A0ABQ3YAK7_9ACTN</name>
<feature type="transmembrane region" description="Helical" evidence="9">
    <location>
        <begin position="311"/>
        <end position="333"/>
    </location>
</feature>
<feature type="compositionally biased region" description="Low complexity" evidence="8">
    <location>
        <begin position="1"/>
        <end position="20"/>
    </location>
</feature>
<evidence type="ECO:0000313" key="10">
    <source>
        <dbReference type="EMBL" id="GID76960.1"/>
    </source>
</evidence>
<feature type="transmembrane region" description="Helical" evidence="9">
    <location>
        <begin position="168"/>
        <end position="189"/>
    </location>
</feature>
<evidence type="ECO:0000256" key="5">
    <source>
        <dbReference type="ARBA" id="ARBA00022692"/>
    </source>
</evidence>
<evidence type="ECO:0000256" key="8">
    <source>
        <dbReference type="SAM" id="MobiDB-lite"/>
    </source>
</evidence>
<evidence type="ECO:0000256" key="6">
    <source>
        <dbReference type="ARBA" id="ARBA00022989"/>
    </source>
</evidence>
<proteinExistence type="inferred from homology"/>
<dbReference type="Pfam" id="PF03595">
    <property type="entry name" value="SLAC1"/>
    <property type="match status" value="1"/>
</dbReference>
<dbReference type="InterPro" id="IPR004695">
    <property type="entry name" value="SLAC1/Mae1/Ssu1/TehA"/>
</dbReference>
<evidence type="ECO:0000256" key="1">
    <source>
        <dbReference type="ARBA" id="ARBA00004651"/>
    </source>
</evidence>
<accession>A0ABQ3YAK7</accession>
<dbReference type="InterPro" id="IPR038665">
    <property type="entry name" value="Voltage-dep_anion_channel_sf"/>
</dbReference>
<evidence type="ECO:0000256" key="3">
    <source>
        <dbReference type="ARBA" id="ARBA00022448"/>
    </source>
</evidence>
<feature type="transmembrane region" description="Helical" evidence="9">
    <location>
        <begin position="201"/>
        <end position="222"/>
    </location>
</feature>
<reference evidence="10 11" key="1">
    <citation type="submission" date="2021-01" db="EMBL/GenBank/DDBJ databases">
        <title>Whole genome shotgun sequence of Actinoplanes deccanensis NBRC 13994.</title>
        <authorList>
            <person name="Komaki H."/>
            <person name="Tamura T."/>
        </authorList>
    </citation>
    <scope>NUCLEOTIDE SEQUENCE [LARGE SCALE GENOMIC DNA]</scope>
    <source>
        <strain evidence="10 11">NBRC 13994</strain>
    </source>
</reference>
<dbReference type="CDD" id="cd09320">
    <property type="entry name" value="TDT_like_2"/>
    <property type="match status" value="1"/>
</dbReference>
<feature type="transmembrane region" description="Helical" evidence="9">
    <location>
        <begin position="345"/>
        <end position="366"/>
    </location>
</feature>
<keyword evidence="5 9" id="KW-0812">Transmembrane</keyword>
<keyword evidence="7 9" id="KW-0472">Membrane</keyword>
<organism evidence="10 11">
    <name type="scientific">Paractinoplanes deccanensis</name>
    <dbReference type="NCBI Taxonomy" id="113561"/>
    <lineage>
        <taxon>Bacteria</taxon>
        <taxon>Bacillati</taxon>
        <taxon>Actinomycetota</taxon>
        <taxon>Actinomycetes</taxon>
        <taxon>Micromonosporales</taxon>
        <taxon>Micromonosporaceae</taxon>
        <taxon>Paractinoplanes</taxon>
    </lineage>
</organism>
<dbReference type="InterPro" id="IPR051629">
    <property type="entry name" value="Sulfite_efflux_TDT"/>
</dbReference>
<dbReference type="Gene3D" id="1.50.10.150">
    <property type="entry name" value="Voltage-dependent anion channel"/>
    <property type="match status" value="1"/>
</dbReference>
<dbReference type="PANTHER" id="PTHR31686">
    <property type="match status" value="1"/>
</dbReference>
<gene>
    <name evidence="10" type="ORF">Ade02nite_56010</name>
</gene>
<comment type="similarity">
    <text evidence="2">Belongs to the tellurite-resistance/dicarboxylate transporter (TDT) family.</text>
</comment>
<keyword evidence="4" id="KW-1003">Cell membrane</keyword>
<sequence length="413" mass="42699">MSLPTTTAPATSGPATTSAANRRLASAHDAADGMARPTGFLPSEAEHLAGGAGRLGPVLAAFGPNWFASVMGTGIVATAATSLPVHVPGLRFVGVAFWGLAVTLLAGVTAATVLHWRRHFGTARRHHLDPVMAHFYGAPPMALLTVGAATLLAGRDVIGEPAAVTVDWVLWTAGTIGGLITAVAVPYLQFTRHDGDERSPFGGWLMPLVPPMVSASTGALLVPHTPEGQLRLTLLVACYAMFGLSLIASFAVIPQIWHRLATHKIGPARMVPTLWIVLGPLGQSITAINLLGGVAALALPPSYAGPLHALGVVFGVPVWGFALLWAALALAITVRTAREHLPFSLTWWSFTFPVGTCVTGTSALAAHTGSEMLAGASALLYAALIAAWAVVATRTARGVLRGTLALPSPSSPR</sequence>